<dbReference type="EMBL" id="CP063408">
    <property type="protein sequence ID" value="QSZ33626.1"/>
    <property type="molecule type" value="Genomic_DNA"/>
</dbReference>
<accession>A0A8A3PF12</accession>
<protein>
    <submittedName>
        <fullName evidence="1">Uncharacterized protein</fullName>
    </submittedName>
</protein>
<keyword evidence="2" id="KW-1185">Reference proteome</keyword>
<evidence type="ECO:0000313" key="1">
    <source>
        <dbReference type="EMBL" id="QSZ33626.1"/>
    </source>
</evidence>
<dbReference type="AlphaFoldDB" id="A0A8A3PF12"/>
<dbReference type="Proteomes" id="UP000672032">
    <property type="component" value="Chromosome 4"/>
</dbReference>
<sequence length="185" mass="20907">MTNDGEPLSTRLNNYRVRLPIPDHVIDAIEKGREKGIAALFQEIADMVENFQTHRLRTALYERCSLNHCMEDEDEVTAVSREGRDAMVRDSLIRGLSAVGLYPCALPPFHGFSLEIEYLSAKLQQIELLSPCQWTPQPNGNGHALVKGGCHSTEKGNPLAKLFDEINNEVERSCPEITLEYFERH</sequence>
<organism evidence="1 2">
    <name type="scientific">Monilinia vaccinii-corymbosi</name>
    <dbReference type="NCBI Taxonomy" id="61207"/>
    <lineage>
        <taxon>Eukaryota</taxon>
        <taxon>Fungi</taxon>
        <taxon>Dikarya</taxon>
        <taxon>Ascomycota</taxon>
        <taxon>Pezizomycotina</taxon>
        <taxon>Leotiomycetes</taxon>
        <taxon>Helotiales</taxon>
        <taxon>Sclerotiniaceae</taxon>
        <taxon>Monilinia</taxon>
    </lineage>
</organism>
<evidence type="ECO:0000313" key="2">
    <source>
        <dbReference type="Proteomes" id="UP000672032"/>
    </source>
</evidence>
<name>A0A8A3PF12_9HELO</name>
<reference evidence="1" key="1">
    <citation type="submission" date="2020-10" db="EMBL/GenBank/DDBJ databases">
        <title>Genome Sequence of Monilinia vaccinii-corymbosi Sheds Light on Mummy Berry Disease Infection of Blueberry and Mating Type.</title>
        <authorList>
            <person name="Yow A.G."/>
            <person name="Zhang Y."/>
            <person name="Bansal K."/>
            <person name="Eacker S.M."/>
            <person name="Sullivan S."/>
            <person name="Liachko I."/>
            <person name="Cubeta M.A."/>
            <person name="Rollins J.A."/>
            <person name="Ashrafi H."/>
        </authorList>
    </citation>
    <scope>NUCLEOTIDE SEQUENCE</scope>
    <source>
        <strain evidence="1">RL-1</strain>
    </source>
</reference>
<gene>
    <name evidence="1" type="ORF">DSL72_005194</name>
</gene>
<proteinExistence type="predicted"/>